<dbReference type="InterPro" id="IPR007159">
    <property type="entry name" value="SpoVT-AbrB_dom"/>
</dbReference>
<dbReference type="CDD" id="cd16321">
    <property type="entry name" value="MraZ_C"/>
    <property type="match status" value="1"/>
</dbReference>
<dbReference type="InterPro" id="IPR037914">
    <property type="entry name" value="SpoVT-AbrB_sf"/>
</dbReference>
<proteinExistence type="inferred from homology"/>
<sequence length="142" mass="16421">GAYLNSVDPKGRISVPARFRKALESDGHQTFVLTSGFDPCLLLYPPDQWRKVEAWLDSLPIEQRAWRNLVRRFAAYAHDVAFDKQGRITVPPVLKEYAKLDREVLVIGVFDRLELWNPSLFDEHVKASEAFDERHAPEAFRK</sequence>
<keyword evidence="5 7" id="KW-0238">DNA-binding</keyword>
<dbReference type="SUPFAM" id="SSF89447">
    <property type="entry name" value="AbrB/MazE/MraZ-like"/>
    <property type="match status" value="1"/>
</dbReference>
<dbReference type="GO" id="GO:0000976">
    <property type="term" value="F:transcription cis-regulatory region binding"/>
    <property type="evidence" value="ECO:0007669"/>
    <property type="project" value="TreeGrafter"/>
</dbReference>
<dbReference type="PANTHER" id="PTHR34701:SF1">
    <property type="entry name" value="TRANSCRIPTIONAL REGULATOR MRAZ"/>
    <property type="match status" value="1"/>
</dbReference>
<dbReference type="InterPro" id="IPR035642">
    <property type="entry name" value="MraZ_N"/>
</dbReference>
<dbReference type="GO" id="GO:2000143">
    <property type="term" value="P:negative regulation of DNA-templated transcription initiation"/>
    <property type="evidence" value="ECO:0007669"/>
    <property type="project" value="TreeGrafter"/>
</dbReference>
<dbReference type="NCBIfam" id="TIGR00242">
    <property type="entry name" value="division/cell wall cluster transcriptional repressor MraZ"/>
    <property type="match status" value="1"/>
</dbReference>
<feature type="domain" description="SpoVT-AbrB" evidence="8">
    <location>
        <begin position="77"/>
        <end position="120"/>
    </location>
</feature>
<evidence type="ECO:0000256" key="7">
    <source>
        <dbReference type="PROSITE-ProRule" id="PRU01076"/>
    </source>
</evidence>
<gene>
    <name evidence="9" type="ORF">AMJ39_04460</name>
</gene>
<evidence type="ECO:0000256" key="5">
    <source>
        <dbReference type="ARBA" id="ARBA00023125"/>
    </source>
</evidence>
<keyword evidence="6" id="KW-0804">Transcription</keyword>
<dbReference type="AlphaFoldDB" id="A0A0S7WTH2"/>
<evidence type="ECO:0000256" key="3">
    <source>
        <dbReference type="ARBA" id="ARBA00022737"/>
    </source>
</evidence>
<keyword evidence="2" id="KW-0963">Cytoplasm</keyword>
<evidence type="ECO:0000259" key="8">
    <source>
        <dbReference type="PROSITE" id="PS51740"/>
    </source>
</evidence>
<dbReference type="STRING" id="1703770.AMJ39_04460"/>
<dbReference type="Pfam" id="PF02381">
    <property type="entry name" value="MraZ"/>
    <property type="match status" value="2"/>
</dbReference>
<feature type="domain" description="SpoVT-AbrB" evidence="8">
    <location>
        <begin position="2"/>
        <end position="48"/>
    </location>
</feature>
<dbReference type="InterPro" id="IPR020603">
    <property type="entry name" value="MraZ_dom"/>
</dbReference>
<dbReference type="GO" id="GO:0003700">
    <property type="term" value="F:DNA-binding transcription factor activity"/>
    <property type="evidence" value="ECO:0007669"/>
    <property type="project" value="InterPro"/>
</dbReference>
<keyword evidence="4" id="KW-0805">Transcription regulation</keyword>
<dbReference type="InterPro" id="IPR003444">
    <property type="entry name" value="MraZ"/>
</dbReference>
<protein>
    <recommendedName>
        <fullName evidence="1">Transcriptional regulator MraZ</fullName>
    </recommendedName>
</protein>
<dbReference type="CDD" id="cd16320">
    <property type="entry name" value="MraZ_N"/>
    <property type="match status" value="1"/>
</dbReference>
<dbReference type="Proteomes" id="UP000052008">
    <property type="component" value="Unassembled WGS sequence"/>
</dbReference>
<evidence type="ECO:0000256" key="2">
    <source>
        <dbReference type="ARBA" id="ARBA00022490"/>
    </source>
</evidence>
<dbReference type="InterPro" id="IPR035644">
    <property type="entry name" value="MraZ_C"/>
</dbReference>
<dbReference type="PANTHER" id="PTHR34701">
    <property type="entry name" value="TRANSCRIPTIONAL REGULATOR MRAZ"/>
    <property type="match status" value="1"/>
</dbReference>
<evidence type="ECO:0000313" key="9">
    <source>
        <dbReference type="EMBL" id="KPJ53474.1"/>
    </source>
</evidence>
<evidence type="ECO:0000256" key="4">
    <source>
        <dbReference type="ARBA" id="ARBA00023015"/>
    </source>
</evidence>
<evidence type="ECO:0000256" key="6">
    <source>
        <dbReference type="ARBA" id="ARBA00023163"/>
    </source>
</evidence>
<dbReference type="InterPro" id="IPR038619">
    <property type="entry name" value="MraZ_sf"/>
</dbReference>
<dbReference type="PROSITE" id="PS51740">
    <property type="entry name" value="SPOVT_ABRB"/>
    <property type="match status" value="2"/>
</dbReference>
<reference evidence="9 10" key="1">
    <citation type="journal article" date="2015" name="Microbiome">
        <title>Genomic resolution of linkages in carbon, nitrogen, and sulfur cycling among widespread estuary sediment bacteria.</title>
        <authorList>
            <person name="Baker B.J."/>
            <person name="Lazar C.S."/>
            <person name="Teske A.P."/>
            <person name="Dick G.J."/>
        </authorList>
    </citation>
    <scope>NUCLEOTIDE SEQUENCE [LARGE SCALE GENOMIC DNA]</scope>
    <source>
        <strain evidence="9">DG_24</strain>
    </source>
</reference>
<organism evidence="9 10">
    <name type="scientific">candidate division TA06 bacterium DG_24</name>
    <dbReference type="NCBI Taxonomy" id="1703770"/>
    <lineage>
        <taxon>Bacteria</taxon>
        <taxon>Bacteria division TA06</taxon>
    </lineage>
</organism>
<dbReference type="Gene3D" id="3.40.1550.20">
    <property type="entry name" value="Transcriptional regulator MraZ domain"/>
    <property type="match status" value="1"/>
</dbReference>
<evidence type="ECO:0000256" key="1">
    <source>
        <dbReference type="ARBA" id="ARBA00013860"/>
    </source>
</evidence>
<accession>A0A0S7WTH2</accession>
<evidence type="ECO:0000313" key="10">
    <source>
        <dbReference type="Proteomes" id="UP000052008"/>
    </source>
</evidence>
<dbReference type="HAMAP" id="MF_01008">
    <property type="entry name" value="MraZ"/>
    <property type="match status" value="1"/>
</dbReference>
<name>A0A0S7WTH2_UNCT6</name>
<dbReference type="EMBL" id="LIZS01000018">
    <property type="protein sequence ID" value="KPJ53474.1"/>
    <property type="molecule type" value="Genomic_DNA"/>
</dbReference>
<feature type="non-terminal residue" evidence="9">
    <location>
        <position position="1"/>
    </location>
</feature>
<comment type="caution">
    <text evidence="9">The sequence shown here is derived from an EMBL/GenBank/DDBJ whole genome shotgun (WGS) entry which is preliminary data.</text>
</comment>
<keyword evidence="3" id="KW-0677">Repeat</keyword>